<keyword evidence="4" id="KW-1185">Reference proteome</keyword>
<feature type="domain" description="Integrase core" evidence="2">
    <location>
        <begin position="218"/>
        <end position="265"/>
    </location>
</feature>
<dbReference type="Pfam" id="PF24764">
    <property type="entry name" value="rva_4"/>
    <property type="match status" value="1"/>
</dbReference>
<dbReference type="InterPro" id="IPR058913">
    <property type="entry name" value="Integrase_dom_put"/>
</dbReference>
<gene>
    <name evidence="3" type="ORF">MCOR_110</name>
</gene>
<feature type="compositionally biased region" description="Acidic residues" evidence="1">
    <location>
        <begin position="56"/>
        <end position="77"/>
    </location>
</feature>
<protein>
    <recommendedName>
        <fullName evidence="2">Integrase core domain-containing protein</fullName>
    </recommendedName>
</protein>
<proteinExistence type="predicted"/>
<dbReference type="EMBL" id="CACVKT020000011">
    <property type="protein sequence ID" value="CAC5355211.1"/>
    <property type="molecule type" value="Genomic_DNA"/>
</dbReference>
<evidence type="ECO:0000256" key="1">
    <source>
        <dbReference type="SAM" id="MobiDB-lite"/>
    </source>
</evidence>
<sequence length="265" mass="29991">MRSRDIMFVKYKKRCQQKFTYLQKKEAKYQPTEKQPDTKVHVPISEPEPKEHEPTDPMEPEPADLMEPEPADLMEPEPADHVEPELAAQKPELQELEIEPDQPVQPEQEVGQESQNKFIIFHGCSSGSLNEETEGVNGKELRDESTTVKPTNIVSERDFAYFDRLKRDGCNEFIPTPPTVPKKCESERNIPSLAESPQKGGARTKELPPLHNSIDSSGYGLPSRIKCDHGVENGEVCFYMENIRGSGRGSAIKGKSPHNQRIERL</sequence>
<feature type="compositionally biased region" description="Low complexity" evidence="1">
    <location>
        <begin position="101"/>
        <end position="115"/>
    </location>
</feature>
<dbReference type="OrthoDB" id="10067847at2759"/>
<name>A0A6J7ZUT5_MYTCO</name>
<accession>A0A6J7ZUT5</accession>
<feature type="region of interest" description="Disordered" evidence="1">
    <location>
        <begin position="23"/>
        <end position="115"/>
    </location>
</feature>
<evidence type="ECO:0000259" key="2">
    <source>
        <dbReference type="Pfam" id="PF24764"/>
    </source>
</evidence>
<reference evidence="3 4" key="1">
    <citation type="submission" date="2020-06" db="EMBL/GenBank/DDBJ databases">
        <authorList>
            <person name="Li R."/>
            <person name="Bekaert M."/>
        </authorList>
    </citation>
    <scope>NUCLEOTIDE SEQUENCE [LARGE SCALE GENOMIC DNA]</scope>
    <source>
        <strain evidence="4">wild</strain>
    </source>
</reference>
<dbReference type="Proteomes" id="UP000507470">
    <property type="component" value="Unassembled WGS sequence"/>
</dbReference>
<organism evidence="3 4">
    <name type="scientific">Mytilus coruscus</name>
    <name type="common">Sea mussel</name>
    <dbReference type="NCBI Taxonomy" id="42192"/>
    <lineage>
        <taxon>Eukaryota</taxon>
        <taxon>Metazoa</taxon>
        <taxon>Spiralia</taxon>
        <taxon>Lophotrochozoa</taxon>
        <taxon>Mollusca</taxon>
        <taxon>Bivalvia</taxon>
        <taxon>Autobranchia</taxon>
        <taxon>Pteriomorphia</taxon>
        <taxon>Mytilida</taxon>
        <taxon>Mytiloidea</taxon>
        <taxon>Mytilidae</taxon>
        <taxon>Mytilinae</taxon>
        <taxon>Mytilus</taxon>
    </lineage>
</organism>
<evidence type="ECO:0000313" key="3">
    <source>
        <dbReference type="EMBL" id="CAC5355211.1"/>
    </source>
</evidence>
<feature type="region of interest" description="Disordered" evidence="1">
    <location>
        <begin position="192"/>
        <end position="212"/>
    </location>
</feature>
<evidence type="ECO:0000313" key="4">
    <source>
        <dbReference type="Proteomes" id="UP000507470"/>
    </source>
</evidence>
<dbReference type="AlphaFoldDB" id="A0A6J7ZUT5"/>